<dbReference type="PROSITE" id="PS50881">
    <property type="entry name" value="S5_DSRBD"/>
    <property type="match status" value="1"/>
</dbReference>
<dbReference type="FunFam" id="3.30.1490.10:FF:000001">
    <property type="entry name" value="30S ribosomal protein S8"/>
    <property type="match status" value="1"/>
</dbReference>
<dbReference type="SUPFAM" id="SSF53137">
    <property type="entry name" value="Translational machinery components"/>
    <property type="match status" value="1"/>
</dbReference>
<dbReference type="Pfam" id="PF00828">
    <property type="entry name" value="Ribosomal_L27A"/>
    <property type="match status" value="1"/>
</dbReference>
<evidence type="ECO:0000256" key="9">
    <source>
        <dbReference type="ARBA" id="ARBA00022884"/>
    </source>
</evidence>
<reference evidence="20" key="1">
    <citation type="submission" date="2022-10" db="EMBL/GenBank/DDBJ databases">
        <authorList>
            <person name="Chen Y."/>
            <person name="Dougan E. K."/>
            <person name="Chan C."/>
            <person name="Rhodes N."/>
            <person name="Thang M."/>
        </authorList>
    </citation>
    <scope>NUCLEOTIDE SEQUENCE</scope>
</reference>
<dbReference type="InterPro" id="IPR005749">
    <property type="entry name" value="Ribosomal_uL15_bac-type"/>
</dbReference>
<dbReference type="Gene3D" id="3.30.420.100">
    <property type="match status" value="1"/>
</dbReference>
<name>A0A9P1FFS6_9DINO</name>
<evidence type="ECO:0000256" key="12">
    <source>
        <dbReference type="ARBA" id="ARBA00035303"/>
    </source>
</evidence>
<reference evidence="21 22" key="2">
    <citation type="submission" date="2024-05" db="EMBL/GenBank/DDBJ databases">
        <authorList>
            <person name="Chen Y."/>
            <person name="Shah S."/>
            <person name="Dougan E. K."/>
            <person name="Thang M."/>
            <person name="Chan C."/>
        </authorList>
    </citation>
    <scope>NUCLEOTIDE SEQUENCE [LARGE SCALE GENOMIC DNA]</scope>
</reference>
<dbReference type="Gene3D" id="3.90.930.12">
    <property type="entry name" value="Ribosomal protein L6, alpha-beta domain"/>
    <property type="match status" value="2"/>
</dbReference>
<protein>
    <recommendedName>
        <fullName evidence="12">Large ribosomal subunit protein uL18c</fullName>
    </recommendedName>
</protein>
<dbReference type="NCBIfam" id="TIGR01021">
    <property type="entry name" value="rpsE_bact"/>
    <property type="match status" value="1"/>
</dbReference>
<dbReference type="NCBIfam" id="TIGR03654">
    <property type="entry name" value="L6_bact"/>
    <property type="match status" value="1"/>
</dbReference>
<dbReference type="NCBIfam" id="TIGR01071">
    <property type="entry name" value="rplO_bact"/>
    <property type="match status" value="1"/>
</dbReference>
<dbReference type="FunFam" id="3.30.420.100:FF:000001">
    <property type="entry name" value="50S ribosomal protein L18"/>
    <property type="match status" value="1"/>
</dbReference>
<dbReference type="GO" id="GO:0015935">
    <property type="term" value="C:small ribosomal subunit"/>
    <property type="evidence" value="ECO:0007669"/>
    <property type="project" value="InterPro"/>
</dbReference>
<dbReference type="Pfam" id="PF03719">
    <property type="entry name" value="Ribosomal_S5_C"/>
    <property type="match status" value="1"/>
</dbReference>
<dbReference type="FunFam" id="3.90.930.12:FF:000002">
    <property type="entry name" value="50S ribosomal protein L6"/>
    <property type="match status" value="1"/>
</dbReference>
<comment type="similarity">
    <text evidence="2 14">Belongs to the universal ribosomal protein uS8 family.</text>
</comment>
<dbReference type="HAMAP" id="MF_01307_B">
    <property type="entry name" value="Ribosomal_uS5_B"/>
    <property type="match status" value="1"/>
</dbReference>
<dbReference type="EMBL" id="CAMXCT020000001">
    <property type="protein sequence ID" value="CAL1125607.1"/>
    <property type="molecule type" value="Genomic_DNA"/>
</dbReference>
<dbReference type="Pfam" id="PF00861">
    <property type="entry name" value="Ribosomal_L18p"/>
    <property type="match status" value="1"/>
</dbReference>
<dbReference type="NCBIfam" id="NF001109">
    <property type="entry name" value="PRK00136.1"/>
    <property type="match status" value="1"/>
</dbReference>
<evidence type="ECO:0000256" key="13">
    <source>
        <dbReference type="PROSITE-ProRule" id="PRU00268"/>
    </source>
</evidence>
<comment type="similarity">
    <text evidence="4 17">Belongs to the universal ribosomal protein uL15 family.</text>
</comment>
<evidence type="ECO:0000256" key="2">
    <source>
        <dbReference type="ARBA" id="ARBA00006471"/>
    </source>
</evidence>
<comment type="similarity">
    <text evidence="5 15">Belongs to the universal ribosomal protein uS5 family.</text>
</comment>
<feature type="region of interest" description="Disordered" evidence="18">
    <location>
        <begin position="585"/>
        <end position="614"/>
    </location>
</feature>
<dbReference type="Pfam" id="PF00347">
    <property type="entry name" value="Ribosomal_L6"/>
    <property type="match status" value="2"/>
</dbReference>
<dbReference type="Gene3D" id="3.30.1370.30">
    <property type="match status" value="1"/>
</dbReference>
<dbReference type="GO" id="GO:0022625">
    <property type="term" value="C:cytosolic large ribosomal subunit"/>
    <property type="evidence" value="ECO:0007669"/>
    <property type="project" value="TreeGrafter"/>
</dbReference>
<evidence type="ECO:0000256" key="8">
    <source>
        <dbReference type="ARBA" id="ARBA00022730"/>
    </source>
</evidence>
<dbReference type="FunFam" id="3.30.1370.30:FF:000002">
    <property type="entry name" value="30S ribosomal protein S8"/>
    <property type="match status" value="1"/>
</dbReference>
<dbReference type="PANTHER" id="PTHR11655:SF14">
    <property type="entry name" value="LARGE RIBOSOMAL SUBUNIT PROTEIN UL6M"/>
    <property type="match status" value="1"/>
</dbReference>
<dbReference type="InterPro" id="IPR000702">
    <property type="entry name" value="Ribosomal_uL6-like"/>
</dbReference>
<dbReference type="InterPro" id="IPR036227">
    <property type="entry name" value="Ribosomal_uL15/eL18_sf"/>
</dbReference>
<dbReference type="HAMAP" id="MF_01337_B">
    <property type="entry name" value="Ribosomal_uL18_B"/>
    <property type="match status" value="1"/>
</dbReference>
<evidence type="ECO:0000259" key="19">
    <source>
        <dbReference type="PROSITE" id="PS50881"/>
    </source>
</evidence>
<dbReference type="InterPro" id="IPR002358">
    <property type="entry name" value="Ribosomal_uL6_CS"/>
</dbReference>
<comment type="similarity">
    <text evidence="3">Belongs to the universal ribosomal protein uL18 family.</text>
</comment>
<dbReference type="CDD" id="cd00432">
    <property type="entry name" value="Ribosomal_L18_L5e"/>
    <property type="match status" value="1"/>
</dbReference>
<evidence type="ECO:0000256" key="4">
    <source>
        <dbReference type="ARBA" id="ARBA00007320"/>
    </source>
</evidence>
<feature type="compositionally biased region" description="Basic residues" evidence="18">
    <location>
        <begin position="728"/>
        <end position="738"/>
    </location>
</feature>
<dbReference type="InterPro" id="IPR047863">
    <property type="entry name" value="Ribosomal_uS8_CS"/>
</dbReference>
<evidence type="ECO:0000256" key="15">
    <source>
        <dbReference type="RuleBase" id="RU003823"/>
    </source>
</evidence>
<evidence type="ECO:0000313" key="22">
    <source>
        <dbReference type="Proteomes" id="UP001152797"/>
    </source>
</evidence>
<evidence type="ECO:0000256" key="14">
    <source>
        <dbReference type="RuleBase" id="RU003660"/>
    </source>
</evidence>
<evidence type="ECO:0000313" key="21">
    <source>
        <dbReference type="EMBL" id="CAL4759544.1"/>
    </source>
</evidence>
<feature type="domain" description="S5 DRBM" evidence="19">
    <location>
        <begin position="444"/>
        <end position="507"/>
    </location>
</feature>
<evidence type="ECO:0000256" key="1">
    <source>
        <dbReference type="ARBA" id="ARBA00002569"/>
    </source>
</evidence>
<dbReference type="Gene3D" id="3.30.230.10">
    <property type="match status" value="1"/>
</dbReference>
<evidence type="ECO:0000256" key="18">
    <source>
        <dbReference type="SAM" id="MobiDB-lite"/>
    </source>
</evidence>
<dbReference type="EMBL" id="CAMXCT030000001">
    <property type="protein sequence ID" value="CAL4759544.1"/>
    <property type="molecule type" value="Genomic_DNA"/>
</dbReference>
<dbReference type="HAMAP" id="MF_01302_B">
    <property type="entry name" value="Ribosomal_uS8_B"/>
    <property type="match status" value="1"/>
</dbReference>
<dbReference type="SUPFAM" id="SSF52080">
    <property type="entry name" value="Ribosomal proteins L15p and L18e"/>
    <property type="match status" value="1"/>
</dbReference>
<dbReference type="GO" id="GO:0019843">
    <property type="term" value="F:rRNA binding"/>
    <property type="evidence" value="ECO:0007669"/>
    <property type="project" value="UniProtKB-KW"/>
</dbReference>
<dbReference type="InterPro" id="IPR035987">
    <property type="entry name" value="Ribosomal_uS8_sf"/>
</dbReference>
<dbReference type="NCBIfam" id="TIGR00060">
    <property type="entry name" value="L18_bact"/>
    <property type="match status" value="1"/>
</dbReference>
<dbReference type="EMBL" id="CAMXCT010000001">
    <property type="protein sequence ID" value="CAI3972232.1"/>
    <property type="molecule type" value="Genomic_DNA"/>
</dbReference>
<evidence type="ECO:0000256" key="17">
    <source>
        <dbReference type="RuleBase" id="RU003888"/>
    </source>
</evidence>
<comment type="similarity">
    <text evidence="6 16">Belongs to the universal ribosomal protein uL6 family.</text>
</comment>
<keyword evidence="22" id="KW-1185">Reference proteome</keyword>
<evidence type="ECO:0000256" key="3">
    <source>
        <dbReference type="ARBA" id="ARBA00007116"/>
    </source>
</evidence>
<evidence type="ECO:0000256" key="11">
    <source>
        <dbReference type="ARBA" id="ARBA00023274"/>
    </source>
</evidence>
<dbReference type="Gene3D" id="3.30.160.20">
    <property type="match status" value="1"/>
</dbReference>
<evidence type="ECO:0000256" key="10">
    <source>
        <dbReference type="ARBA" id="ARBA00022980"/>
    </source>
</evidence>
<dbReference type="InterPro" id="IPR020568">
    <property type="entry name" value="Ribosomal_Su5_D2-typ_SF"/>
</dbReference>
<dbReference type="InterPro" id="IPR030878">
    <property type="entry name" value="Ribosomal_uL15"/>
</dbReference>
<dbReference type="AlphaFoldDB" id="A0A9P1FFS6"/>
<keyword evidence="9" id="KW-0694">RNA-binding</keyword>
<dbReference type="InterPro" id="IPR005712">
    <property type="entry name" value="Ribosomal_uS5_bac-type"/>
</dbReference>
<comment type="caution">
    <text evidence="20">The sequence shown here is derived from an EMBL/GenBank/DDBJ whole genome shotgun (WGS) entry which is preliminary data.</text>
</comment>
<dbReference type="FunFam" id="3.30.230.10:FF:000002">
    <property type="entry name" value="30S ribosomal protein S5"/>
    <property type="match status" value="1"/>
</dbReference>
<proteinExistence type="inferred from homology"/>
<dbReference type="OrthoDB" id="309483at2759"/>
<sequence>MTDPIADMLTRIRNAVRVELPSVDMPLSKVKRGVADVLKREGYIWDFEEVEAKPANGLRISLKYGPNGERVIRHIRRVSKPGSRVYSGADGLRPVLNGLGIKILSTSSGVISDREARQRKVGGEVLIGKKPVAVPSGVKVDISGRRVSIEGAKGKLDFEHRPEVEVKFDTDNNQVVVSRGADNRMSRALHGLTRALVQNMIVGVTDGYEKRLEIVGVGYLGTVAGDTLQLRVGFANEVHKKIPQGLNVTCPDQNHVVINGPDKQQVGQFAAEVRAVRKPEPYKGKGIRYEGEQVRRKAGKAADHNGFKNRSETMNHDRYIYRLRQRRRWRNTKKVRGDGERPRLTVFRSHKHIYAQVIDDESGKTMVSASTRDKEVLSSGYGGNADAAGLVGKAVAERAKAAGIEQVRFDRGSYKYHGRVAALADAAREGVTRIVATESTRGELIDKVVKIKRCAAVVKGGRRFSFAAMVVVGNGKGRVGWGYGKANEVPPSVEKAVKDGSRSMIDVAIDEGGTIPHQVKGRFGAAQVVLVPAAPGTGVIAGSSVRAVCEAAGIHNILTKSFGSNNPVSRAVMNIEDVHSGIKKNRARKRLGRGPGSGHGKTSGRGHKGAGSRAGYSAHAVFEGGRMPMVRRIPKRGFNNRWARTIFSMNVSDLDKLFDEGAEVTPEILRERDLMPSRFEQFKVLGDGELSKKLKVSAHRFSKSAAEKIKQAGGEVIEVPGPAPVVKPNKKSKAAKSE</sequence>
<gene>
    <name evidence="20" type="ORF">C1SCF055_LOCUS822</name>
</gene>
<dbReference type="InterPro" id="IPR004389">
    <property type="entry name" value="Ribosomal_uL18_bac-type"/>
</dbReference>
<dbReference type="Pfam" id="PF00333">
    <property type="entry name" value="Ribosomal_S5"/>
    <property type="match status" value="1"/>
</dbReference>
<dbReference type="InterPro" id="IPR019906">
    <property type="entry name" value="Ribosomal_uL6_bac-type"/>
</dbReference>
<dbReference type="InterPro" id="IPR000630">
    <property type="entry name" value="Ribosomal_uS8"/>
</dbReference>
<dbReference type="InterPro" id="IPR013810">
    <property type="entry name" value="Ribosomal_uS5_N"/>
</dbReference>
<dbReference type="PROSITE" id="PS00053">
    <property type="entry name" value="RIBOSOMAL_S8"/>
    <property type="match status" value="1"/>
</dbReference>
<keyword evidence="10 13" id="KW-0689">Ribosomal protein</keyword>
<dbReference type="Pfam" id="PF00410">
    <property type="entry name" value="Ribosomal_S8"/>
    <property type="match status" value="1"/>
</dbReference>
<dbReference type="SUPFAM" id="SSF56053">
    <property type="entry name" value="Ribosomal protein L6"/>
    <property type="match status" value="2"/>
</dbReference>
<evidence type="ECO:0000313" key="20">
    <source>
        <dbReference type="EMBL" id="CAI3972232.1"/>
    </source>
</evidence>
<dbReference type="InterPro" id="IPR021131">
    <property type="entry name" value="Ribosomal_uL15/eL18"/>
</dbReference>
<dbReference type="Gene3D" id="3.100.10.10">
    <property type="match status" value="1"/>
</dbReference>
<accession>A0A9P1FFS6</accession>
<dbReference type="PROSITE" id="PS00525">
    <property type="entry name" value="RIBOSOMAL_L6_1"/>
    <property type="match status" value="1"/>
</dbReference>
<dbReference type="Gene3D" id="3.30.1490.10">
    <property type="match status" value="1"/>
</dbReference>
<dbReference type="PROSITE" id="PS00585">
    <property type="entry name" value="RIBOSOMAL_S5"/>
    <property type="match status" value="1"/>
</dbReference>
<dbReference type="Proteomes" id="UP001152797">
    <property type="component" value="Unassembled WGS sequence"/>
</dbReference>
<dbReference type="GO" id="GO:0002181">
    <property type="term" value="P:cytoplasmic translation"/>
    <property type="evidence" value="ECO:0007669"/>
    <property type="project" value="TreeGrafter"/>
</dbReference>
<evidence type="ECO:0000256" key="7">
    <source>
        <dbReference type="ARBA" id="ARBA00011458"/>
    </source>
</evidence>
<dbReference type="GO" id="GO:0003735">
    <property type="term" value="F:structural constituent of ribosome"/>
    <property type="evidence" value="ECO:0007669"/>
    <property type="project" value="UniProtKB-UniRule"/>
</dbReference>
<dbReference type="HAMAP" id="MF_01365_B">
    <property type="entry name" value="Ribosomal_uL6_B"/>
    <property type="match status" value="1"/>
</dbReference>
<dbReference type="SUPFAM" id="SSF54211">
    <property type="entry name" value="Ribosomal protein S5 domain 2-like"/>
    <property type="match status" value="1"/>
</dbReference>
<feature type="region of interest" description="Disordered" evidence="18">
    <location>
        <begin position="718"/>
        <end position="738"/>
    </location>
</feature>
<keyword evidence="11 13" id="KW-0687">Ribonucleoprotein</keyword>
<dbReference type="PRINTS" id="PR00059">
    <property type="entry name" value="RIBOSOMALL6"/>
</dbReference>
<dbReference type="HAMAP" id="MF_01341">
    <property type="entry name" value="Ribosomal_uL15"/>
    <property type="match status" value="1"/>
</dbReference>
<dbReference type="InterPro" id="IPR001196">
    <property type="entry name" value="Ribosomal_uL15_CS"/>
</dbReference>
<dbReference type="InterPro" id="IPR005324">
    <property type="entry name" value="Ribosomal_uS5_C"/>
</dbReference>
<dbReference type="SUPFAM" id="SSF56047">
    <property type="entry name" value="Ribosomal protein S8"/>
    <property type="match status" value="1"/>
</dbReference>
<evidence type="ECO:0000256" key="5">
    <source>
        <dbReference type="ARBA" id="ARBA00008945"/>
    </source>
</evidence>
<dbReference type="PANTHER" id="PTHR11655">
    <property type="entry name" value="60S/50S RIBOSOMAL PROTEIN L6/L9"/>
    <property type="match status" value="1"/>
</dbReference>
<dbReference type="InterPro" id="IPR014721">
    <property type="entry name" value="Ribsml_uS5_D2-typ_fold_subgr"/>
</dbReference>
<dbReference type="InterPro" id="IPR036789">
    <property type="entry name" value="Ribosomal_uL6-like_a/b-dom_sf"/>
</dbReference>
<dbReference type="PROSITE" id="PS00475">
    <property type="entry name" value="RIBOSOMAL_L15"/>
    <property type="match status" value="1"/>
</dbReference>
<dbReference type="InterPro" id="IPR018192">
    <property type="entry name" value="Ribosomal_uS5_N_CS"/>
</dbReference>
<dbReference type="InterPro" id="IPR057268">
    <property type="entry name" value="Ribosomal_L18"/>
</dbReference>
<dbReference type="InterPro" id="IPR005484">
    <property type="entry name" value="Ribosomal_uL18_bac/plant/anim"/>
</dbReference>
<keyword evidence="8" id="KW-0699">rRNA-binding</keyword>
<dbReference type="SUPFAM" id="SSF54768">
    <property type="entry name" value="dsRNA-binding domain-like"/>
    <property type="match status" value="1"/>
</dbReference>
<evidence type="ECO:0000256" key="16">
    <source>
        <dbReference type="RuleBase" id="RU003869"/>
    </source>
</evidence>
<dbReference type="InterPro" id="IPR020040">
    <property type="entry name" value="Ribosomal_uL6_a/b-dom"/>
</dbReference>
<evidence type="ECO:0000256" key="6">
    <source>
        <dbReference type="ARBA" id="ARBA00009356"/>
    </source>
</evidence>
<comment type="function">
    <text evidence="1">One of the primary rRNA binding proteins, it binds directly to 16S rRNA central domain where it helps coordinate assembly of the platform of the 30S subunit.</text>
</comment>
<organism evidence="20">
    <name type="scientific">Cladocopium goreaui</name>
    <dbReference type="NCBI Taxonomy" id="2562237"/>
    <lineage>
        <taxon>Eukaryota</taxon>
        <taxon>Sar</taxon>
        <taxon>Alveolata</taxon>
        <taxon>Dinophyceae</taxon>
        <taxon>Suessiales</taxon>
        <taxon>Symbiodiniaceae</taxon>
        <taxon>Cladocopium</taxon>
    </lineage>
</organism>
<comment type="subunit">
    <text evidence="7">Part of the 30S ribosomal subunit.</text>
</comment>